<evidence type="ECO:0000313" key="1">
    <source>
        <dbReference type="EMBL" id="KAJ8663793.1"/>
    </source>
</evidence>
<name>A0AAD7Y4R9_9FUNG</name>
<proteinExistence type="predicted"/>
<dbReference type="Proteomes" id="UP001234581">
    <property type="component" value="Unassembled WGS sequence"/>
</dbReference>
<evidence type="ECO:0000313" key="2">
    <source>
        <dbReference type="Proteomes" id="UP001234581"/>
    </source>
</evidence>
<keyword evidence="2" id="KW-1185">Reference proteome</keyword>
<organism evidence="1 2">
    <name type="scientific">Lichtheimia ornata</name>
    <dbReference type="NCBI Taxonomy" id="688661"/>
    <lineage>
        <taxon>Eukaryota</taxon>
        <taxon>Fungi</taxon>
        <taxon>Fungi incertae sedis</taxon>
        <taxon>Mucoromycota</taxon>
        <taxon>Mucoromycotina</taxon>
        <taxon>Mucoromycetes</taxon>
        <taxon>Mucorales</taxon>
        <taxon>Lichtheimiaceae</taxon>
        <taxon>Lichtheimia</taxon>
    </lineage>
</organism>
<dbReference type="RefSeq" id="XP_058348705.1">
    <property type="nucleotide sequence ID" value="XM_058480182.1"/>
</dbReference>
<accession>A0AAD7Y4R9</accession>
<comment type="caution">
    <text evidence="1">The sequence shown here is derived from an EMBL/GenBank/DDBJ whole genome shotgun (WGS) entry which is preliminary data.</text>
</comment>
<dbReference type="GeneID" id="83207489"/>
<dbReference type="AlphaFoldDB" id="A0AAD7Y4R9"/>
<dbReference type="EMBL" id="JARTCD010000001">
    <property type="protein sequence ID" value="KAJ8663793.1"/>
    <property type="molecule type" value="Genomic_DNA"/>
</dbReference>
<gene>
    <name evidence="1" type="ORF">O0I10_000067</name>
</gene>
<protein>
    <submittedName>
        <fullName evidence="1">Uncharacterized protein</fullName>
    </submittedName>
</protein>
<reference evidence="1 2" key="1">
    <citation type="submission" date="2023-03" db="EMBL/GenBank/DDBJ databases">
        <title>Genome sequence of Lichtheimia ornata CBS 291.66.</title>
        <authorList>
            <person name="Mohabir J.T."/>
            <person name="Shea T.P."/>
            <person name="Kurbessoian T."/>
            <person name="Berby B."/>
            <person name="Fontaine J."/>
            <person name="Livny J."/>
            <person name="Gnirke A."/>
            <person name="Stajich J.E."/>
            <person name="Cuomo C.A."/>
        </authorList>
    </citation>
    <scope>NUCLEOTIDE SEQUENCE [LARGE SCALE GENOMIC DNA]</scope>
    <source>
        <strain evidence="1">CBS 291.66</strain>
    </source>
</reference>
<sequence>MAERCLQDTDQWCIKFCALLHWTIGQPARGSEFTSTTYERHYLSAGQHFERSMALLNYCDDDDNGDDEGEQHFDGQHVLQEMHPKCRLANTTHSTCLHKSHQTSLNSFHHTSLFWHSIIDILDAPRMQQHQQDNTRPSNRANSLCADYITRDAATRVGAQLVPVIGSIQRVANAYTTAVDITTQMAGKMATHTVKMATWMQTSNEKNTATHQQL</sequence>